<name>A0A3G9J5Y4_9ACTN</name>
<dbReference type="GO" id="GO:0047372">
    <property type="term" value="F:monoacylglycerol lipase activity"/>
    <property type="evidence" value="ECO:0007669"/>
    <property type="project" value="TreeGrafter"/>
</dbReference>
<dbReference type="Proteomes" id="UP000271573">
    <property type="component" value="Chromosome"/>
</dbReference>
<dbReference type="Pfam" id="PF00561">
    <property type="entry name" value="Abhydrolase_1"/>
    <property type="match status" value="1"/>
</dbReference>
<feature type="domain" description="AB hydrolase-1" evidence="1">
    <location>
        <begin position="47"/>
        <end position="272"/>
    </location>
</feature>
<proteinExistence type="predicted"/>
<dbReference type="InterPro" id="IPR000073">
    <property type="entry name" value="AB_hydrolase_1"/>
</dbReference>
<evidence type="ECO:0000313" key="3">
    <source>
        <dbReference type="Proteomes" id="UP000271573"/>
    </source>
</evidence>
<evidence type="ECO:0000259" key="1">
    <source>
        <dbReference type="Pfam" id="PF00561"/>
    </source>
</evidence>
<dbReference type="KEGG" id="nbe:Back2_27060"/>
<dbReference type="SUPFAM" id="SSF53474">
    <property type="entry name" value="alpha/beta-Hydrolases"/>
    <property type="match status" value="1"/>
</dbReference>
<dbReference type="InterPro" id="IPR029058">
    <property type="entry name" value="AB_hydrolase_fold"/>
</dbReference>
<dbReference type="InterPro" id="IPR050266">
    <property type="entry name" value="AB_hydrolase_sf"/>
</dbReference>
<reference evidence="2 3" key="1">
    <citation type="submission" date="2018-11" db="EMBL/GenBank/DDBJ databases">
        <title>Complete genome sequence of Nocardioides baekrokdamisoli strain KCTC 39748.</title>
        <authorList>
            <person name="Kang S.W."/>
            <person name="Lee K.C."/>
            <person name="Kim K.K."/>
            <person name="Kim J.S."/>
            <person name="Kim D.S."/>
            <person name="Ko S.H."/>
            <person name="Yang S.H."/>
            <person name="Shin Y.K."/>
            <person name="Lee J.S."/>
        </authorList>
    </citation>
    <scope>NUCLEOTIDE SEQUENCE [LARGE SCALE GENOMIC DNA]</scope>
    <source>
        <strain evidence="2 3">KCTC 39748</strain>
    </source>
</reference>
<dbReference type="Gene3D" id="3.40.50.1820">
    <property type="entry name" value="alpha/beta hydrolase"/>
    <property type="match status" value="1"/>
</dbReference>
<protein>
    <recommendedName>
        <fullName evidence="1">AB hydrolase-1 domain-containing protein</fullName>
    </recommendedName>
</protein>
<dbReference type="PANTHER" id="PTHR43798">
    <property type="entry name" value="MONOACYLGLYCEROL LIPASE"/>
    <property type="match status" value="1"/>
</dbReference>
<dbReference type="PANTHER" id="PTHR43798:SF5">
    <property type="entry name" value="MONOACYLGLYCEROL LIPASE ABHD6"/>
    <property type="match status" value="1"/>
</dbReference>
<dbReference type="GO" id="GO:0046464">
    <property type="term" value="P:acylglycerol catabolic process"/>
    <property type="evidence" value="ECO:0007669"/>
    <property type="project" value="TreeGrafter"/>
</dbReference>
<dbReference type="GO" id="GO:0016020">
    <property type="term" value="C:membrane"/>
    <property type="evidence" value="ECO:0007669"/>
    <property type="project" value="TreeGrafter"/>
</dbReference>
<evidence type="ECO:0000313" key="2">
    <source>
        <dbReference type="EMBL" id="BBH18419.1"/>
    </source>
</evidence>
<keyword evidence="3" id="KW-1185">Reference proteome</keyword>
<dbReference type="EMBL" id="AP019307">
    <property type="protein sequence ID" value="BBH18419.1"/>
    <property type="molecule type" value="Genomic_DNA"/>
</dbReference>
<organism evidence="2 3">
    <name type="scientific">Nocardioides baekrokdamisoli</name>
    <dbReference type="NCBI Taxonomy" id="1804624"/>
    <lineage>
        <taxon>Bacteria</taxon>
        <taxon>Bacillati</taxon>
        <taxon>Actinomycetota</taxon>
        <taxon>Actinomycetes</taxon>
        <taxon>Propionibacteriales</taxon>
        <taxon>Nocardioidaceae</taxon>
        <taxon>Nocardioides</taxon>
    </lineage>
</organism>
<dbReference type="RefSeq" id="WP_125569727.1">
    <property type="nucleotide sequence ID" value="NZ_AP019307.1"/>
</dbReference>
<gene>
    <name evidence="2" type="ORF">Back2_27060</name>
</gene>
<sequence>MRSPVTALAQLLKLPEFDPPEGRWLDLPRRGRVWLTDLPGPTPDARTVVLLHAVGCTGLLTWFPVIEELNKRYRVVIFDQRWHGRGITSERFLISDCADDAAAVIDALELVDPIVAGFSMGSIVAQRLWRQHPDAVGGLVLCATTDHFRNNLPTVLFHAYTELAMGILHSVARSKMLRSAASAAAGALQIEQTDVGQWALAEFKSTSPWAVGQAVASLGRFHSTRWLPYVDVPTAVVVTSEDHVLPASGQRKVAALIPNSTVHEAPCGHAGCVLQAEAFIPQFLQAVNTTAARVRDRQPAARG</sequence>
<dbReference type="OrthoDB" id="63519at2"/>
<dbReference type="AlphaFoldDB" id="A0A3G9J5Y4"/>
<accession>A0A3G9J5Y4</accession>